<dbReference type="GO" id="GO:0030246">
    <property type="term" value="F:carbohydrate binding"/>
    <property type="evidence" value="ECO:0007669"/>
    <property type="project" value="InterPro"/>
</dbReference>
<dbReference type="Gene3D" id="2.60.120.260">
    <property type="entry name" value="Galactose-binding domain-like"/>
    <property type="match status" value="1"/>
</dbReference>
<feature type="domain" description="CBM6" evidence="12">
    <location>
        <begin position="782"/>
        <end position="910"/>
    </location>
</feature>
<dbReference type="EC" id="3.2.1.39" evidence="3"/>
<dbReference type="InterPro" id="IPR005084">
    <property type="entry name" value="CBM6"/>
</dbReference>
<dbReference type="PROSITE" id="PS51175">
    <property type="entry name" value="CBM6"/>
    <property type="match status" value="1"/>
</dbReference>
<keyword evidence="9" id="KW-0624">Polysaccharide degradation</keyword>
<keyword evidence="5" id="KW-0378">Hydrolase</keyword>
<keyword evidence="8" id="KW-0961">Cell wall biogenesis/degradation</keyword>
<organism evidence="13 14">
    <name type="scientific">Acrocarpospora macrocephala</name>
    <dbReference type="NCBI Taxonomy" id="150177"/>
    <lineage>
        <taxon>Bacteria</taxon>
        <taxon>Bacillati</taxon>
        <taxon>Actinomycetota</taxon>
        <taxon>Actinomycetes</taxon>
        <taxon>Streptosporangiales</taxon>
        <taxon>Streptosporangiaceae</taxon>
        <taxon>Acrocarpospora</taxon>
    </lineage>
</organism>
<keyword evidence="6" id="KW-0119">Carbohydrate metabolism</keyword>
<feature type="compositionally biased region" description="Polar residues" evidence="10">
    <location>
        <begin position="782"/>
        <end position="793"/>
    </location>
</feature>
<evidence type="ECO:0000256" key="9">
    <source>
        <dbReference type="ARBA" id="ARBA00023326"/>
    </source>
</evidence>
<gene>
    <name evidence="13" type="ORF">Amac_104850</name>
</gene>
<dbReference type="CDD" id="cd04084">
    <property type="entry name" value="CBM6_xylanase-like"/>
    <property type="match status" value="1"/>
</dbReference>
<accession>A0A5M3X587</accession>
<feature type="region of interest" description="Disordered" evidence="10">
    <location>
        <begin position="750"/>
        <end position="808"/>
    </location>
</feature>
<dbReference type="GO" id="GO:0000272">
    <property type="term" value="P:polysaccharide catabolic process"/>
    <property type="evidence" value="ECO:0007669"/>
    <property type="project" value="UniProtKB-KW"/>
</dbReference>
<feature type="compositionally biased region" description="Pro residues" evidence="10">
    <location>
        <begin position="763"/>
        <end position="773"/>
    </location>
</feature>
<feature type="chain" id="PRO_5039464981" description="glucan endo-1,3-beta-D-glucosidase" evidence="11">
    <location>
        <begin position="25"/>
        <end position="912"/>
    </location>
</feature>
<evidence type="ECO:0000259" key="12">
    <source>
        <dbReference type="PROSITE" id="PS51175"/>
    </source>
</evidence>
<dbReference type="InterPro" id="IPR040720">
    <property type="entry name" value="GH81_C"/>
</dbReference>
<proteinExistence type="inferred from homology"/>
<dbReference type="GO" id="GO:0071555">
    <property type="term" value="P:cell wall organization"/>
    <property type="evidence" value="ECO:0007669"/>
    <property type="project" value="UniProtKB-KW"/>
</dbReference>
<evidence type="ECO:0000313" key="13">
    <source>
        <dbReference type="EMBL" id="GES16887.1"/>
    </source>
</evidence>
<evidence type="ECO:0000256" key="11">
    <source>
        <dbReference type="SAM" id="SignalP"/>
    </source>
</evidence>
<dbReference type="GO" id="GO:0042973">
    <property type="term" value="F:glucan endo-1,3-beta-D-glucosidase activity"/>
    <property type="evidence" value="ECO:0007669"/>
    <property type="project" value="UniProtKB-EC"/>
</dbReference>
<dbReference type="AlphaFoldDB" id="A0A5M3X587"/>
<dbReference type="Proteomes" id="UP000331127">
    <property type="component" value="Unassembled WGS sequence"/>
</dbReference>
<evidence type="ECO:0000256" key="1">
    <source>
        <dbReference type="ARBA" id="ARBA00000382"/>
    </source>
</evidence>
<feature type="compositionally biased region" description="Gly residues" evidence="10">
    <location>
        <begin position="750"/>
        <end position="760"/>
    </location>
</feature>
<comment type="caution">
    <text evidence="13">The sequence shown here is derived from an EMBL/GenBank/DDBJ whole genome shotgun (WGS) entry which is preliminary data.</text>
</comment>
<dbReference type="PROSITE" id="PS52008">
    <property type="entry name" value="GH81"/>
    <property type="match status" value="1"/>
</dbReference>
<dbReference type="Pfam" id="PF03422">
    <property type="entry name" value="CBM_6"/>
    <property type="match status" value="1"/>
</dbReference>
<evidence type="ECO:0000256" key="7">
    <source>
        <dbReference type="ARBA" id="ARBA00023295"/>
    </source>
</evidence>
<keyword evidence="4 11" id="KW-0732">Signal</keyword>
<evidence type="ECO:0000256" key="2">
    <source>
        <dbReference type="ARBA" id="ARBA00010730"/>
    </source>
</evidence>
<dbReference type="GO" id="GO:0052861">
    <property type="term" value="F:endo-1,3(4)-beta-glucanase activity"/>
    <property type="evidence" value="ECO:0007669"/>
    <property type="project" value="InterPro"/>
</dbReference>
<sequence>MRVKTVVVAASMVATALVVPVVTAGPANAVAVGAGSYAATRPAGTVGPSNNTGQAVTPKVTSRMAGRAVPTNDWWSSLVWQRYAGNPYSENMYAHPLAFHAWANGLGVGYQPSPTITPDQRNYEHIAPNDLTVGITGLNAPRTEVDGWSDWTVTPQWTDGARTLRTTIGHGSPYVFAEASGGNAQVTFNGPATVWSNTGNVLGVAVNGRDYALFAPTGINWTLTGTANATAPAGFYSVAVLPSRAALPLYTQYAYSFVTNTTVSWSYNAAAGQLTATYAATTTARQGSQTGTLFALYRHQWLNSTDALTAHTYVSPRGQMKVRAGTSFSTSSKFNGVLPALPIAPGADTNRIRADIDAELNAADPYKGAVDTYWTGKALWRLAALIPVANQIGYTAGRDRAINLVKTRLADWLTAGSGETGRLFAYDSTWGTLIGYPASYGSDAELNDHHFHYGYYILAGAMIAQHDPAWVAGSRYGGMLKLLVKESANYDRSDARFPFLRNFDPYAGHAWAAGHGAFAHGNNQESSSEAMMFNTAAILYGQATGDNALRDMGIYQYTTERDAIGQYWFDKDNAVFPSTFPHDTLGIVWGAAGAYATWWTANPEEIHGINMLPITGGSLYHGAWKADILQNVAEIRAGNGGQEAEWRDVIWEFLAMSDPAQAQSLWLGANPGPEDGDSRAHAYHWISSLNAWGTPDHSVTGNVPTYAVLNKGGAKTYIAYNVSSSAVTVTFSDGQTLAVPARAMAWRGAAGSGVENGNGAGPNPSPSPSPSPSPGTGFDARSTIQAEARNAQQGTTLETTTDTGGGQNAAHIANGDWLRFDGVRFNGEFQFKARVASGAAGGISGLVQVRLGSPTATPIGEFAVANTGGWQSWTTVPANIAPTSGTHTVYITFASGQPADFVNLNWFTFAVS</sequence>
<reference evidence="13 14" key="1">
    <citation type="submission" date="2019-10" db="EMBL/GenBank/DDBJ databases">
        <title>Whole genome shotgun sequence of Acrocarpospora macrocephala NBRC 16266.</title>
        <authorList>
            <person name="Ichikawa N."/>
            <person name="Kimura A."/>
            <person name="Kitahashi Y."/>
            <person name="Komaki H."/>
            <person name="Oguchi A."/>
        </authorList>
    </citation>
    <scope>NUCLEOTIDE SEQUENCE [LARGE SCALE GENOMIC DNA]</scope>
    <source>
        <strain evidence="13 14">NBRC 16266</strain>
    </source>
</reference>
<dbReference type="PANTHER" id="PTHR31983:SF0">
    <property type="entry name" value="GLUCAN ENDO-1,3-BETA-D-GLUCOSIDASE 2"/>
    <property type="match status" value="1"/>
</dbReference>
<evidence type="ECO:0000256" key="6">
    <source>
        <dbReference type="ARBA" id="ARBA00023277"/>
    </source>
</evidence>
<comment type="similarity">
    <text evidence="2">Belongs to the glycosyl hydrolase 81 family.</text>
</comment>
<feature type="signal peptide" evidence="11">
    <location>
        <begin position="1"/>
        <end position="24"/>
    </location>
</feature>
<keyword evidence="7" id="KW-0326">Glycosidase</keyword>
<evidence type="ECO:0000313" key="14">
    <source>
        <dbReference type="Proteomes" id="UP000331127"/>
    </source>
</evidence>
<keyword evidence="14" id="KW-1185">Reference proteome</keyword>
<dbReference type="SUPFAM" id="SSF49785">
    <property type="entry name" value="Galactose-binding domain-like"/>
    <property type="match status" value="1"/>
</dbReference>
<dbReference type="OrthoDB" id="5480482at2"/>
<protein>
    <recommendedName>
        <fullName evidence="3">glucan endo-1,3-beta-D-glucosidase</fullName>
        <ecNumber evidence="3">3.2.1.39</ecNumber>
    </recommendedName>
</protein>
<evidence type="ECO:0000256" key="3">
    <source>
        <dbReference type="ARBA" id="ARBA00012780"/>
    </source>
</evidence>
<evidence type="ECO:0000256" key="4">
    <source>
        <dbReference type="ARBA" id="ARBA00022729"/>
    </source>
</evidence>
<dbReference type="RefSeq" id="WP_155361875.1">
    <property type="nucleotide sequence ID" value="NZ_BAAAHL010000079.1"/>
</dbReference>
<dbReference type="InterPro" id="IPR006584">
    <property type="entry name" value="Cellulose-bd_IV"/>
</dbReference>
<dbReference type="InterPro" id="IPR005200">
    <property type="entry name" value="Endo-beta-glucanase"/>
</dbReference>
<evidence type="ECO:0000256" key="5">
    <source>
        <dbReference type="ARBA" id="ARBA00022801"/>
    </source>
</evidence>
<evidence type="ECO:0000256" key="10">
    <source>
        <dbReference type="SAM" id="MobiDB-lite"/>
    </source>
</evidence>
<comment type="catalytic activity">
    <reaction evidence="1">
        <text>Hydrolysis of (1-&gt;3)-beta-D-glucosidic linkages in (1-&gt;3)-beta-D-glucans.</text>
        <dbReference type="EC" id="3.2.1.39"/>
    </reaction>
</comment>
<dbReference type="PANTHER" id="PTHR31983">
    <property type="entry name" value="ENDO-1,3(4)-BETA-GLUCANASE 1"/>
    <property type="match status" value="1"/>
</dbReference>
<dbReference type="Pfam" id="PF17652">
    <property type="entry name" value="Glyco_hydro81C"/>
    <property type="match status" value="1"/>
</dbReference>
<dbReference type="SMART" id="SM00606">
    <property type="entry name" value="CBD_IV"/>
    <property type="match status" value="1"/>
</dbReference>
<dbReference type="InterPro" id="IPR008979">
    <property type="entry name" value="Galactose-bd-like_sf"/>
</dbReference>
<evidence type="ECO:0000256" key="8">
    <source>
        <dbReference type="ARBA" id="ARBA00023316"/>
    </source>
</evidence>
<dbReference type="EMBL" id="BLAE01000121">
    <property type="protein sequence ID" value="GES16887.1"/>
    <property type="molecule type" value="Genomic_DNA"/>
</dbReference>
<dbReference type="Gene3D" id="2.70.98.30">
    <property type="entry name" value="Golgi alpha-mannosidase II, domain 4"/>
    <property type="match status" value="1"/>
</dbReference>
<name>A0A5M3X587_9ACTN</name>